<dbReference type="InterPro" id="IPR003660">
    <property type="entry name" value="HAMP_dom"/>
</dbReference>
<keyword evidence="1" id="KW-0472">Membrane</keyword>
<feature type="transmembrane region" description="Helical" evidence="1">
    <location>
        <begin position="21"/>
        <end position="43"/>
    </location>
</feature>
<gene>
    <name evidence="4" type="ORF">RHODGE_RHODGE_01770</name>
</gene>
<comment type="caution">
    <text evidence="4">The sequence shown here is derived from an EMBL/GenBank/DDBJ whole genome shotgun (WGS) entry which is preliminary data.</text>
</comment>
<dbReference type="InterPro" id="IPR000014">
    <property type="entry name" value="PAS"/>
</dbReference>
<organism evidence="4 5">
    <name type="scientific">Rhodoplanes serenus</name>
    <dbReference type="NCBI Taxonomy" id="200615"/>
    <lineage>
        <taxon>Bacteria</taxon>
        <taxon>Pseudomonadati</taxon>
        <taxon>Pseudomonadota</taxon>
        <taxon>Alphaproteobacteria</taxon>
        <taxon>Hyphomicrobiales</taxon>
        <taxon>Nitrobacteraceae</taxon>
        <taxon>Rhodoplanes</taxon>
    </lineage>
</organism>
<dbReference type="GO" id="GO:0007165">
    <property type="term" value="P:signal transduction"/>
    <property type="evidence" value="ECO:0007669"/>
    <property type="project" value="InterPro"/>
</dbReference>
<dbReference type="Gene3D" id="3.30.450.20">
    <property type="entry name" value="PAS domain"/>
    <property type="match status" value="2"/>
</dbReference>
<dbReference type="PANTHER" id="PTHR44757:SF2">
    <property type="entry name" value="BIOFILM ARCHITECTURE MAINTENANCE PROTEIN MBAA"/>
    <property type="match status" value="1"/>
</dbReference>
<feature type="domain" description="HAMP" evidence="3">
    <location>
        <begin position="77"/>
        <end position="130"/>
    </location>
</feature>
<dbReference type="GO" id="GO:0016020">
    <property type="term" value="C:membrane"/>
    <property type="evidence" value="ECO:0007669"/>
    <property type="project" value="InterPro"/>
</dbReference>
<dbReference type="EMBL" id="UWOC01000132">
    <property type="protein sequence ID" value="VCU08605.1"/>
    <property type="molecule type" value="Genomic_DNA"/>
</dbReference>
<proteinExistence type="predicted"/>
<dbReference type="SUPFAM" id="SSF158472">
    <property type="entry name" value="HAMP domain-like"/>
    <property type="match status" value="1"/>
</dbReference>
<dbReference type="CDD" id="cd00130">
    <property type="entry name" value="PAS"/>
    <property type="match status" value="1"/>
</dbReference>
<reference evidence="5" key="1">
    <citation type="submission" date="2018-10" db="EMBL/GenBank/DDBJ databases">
        <authorList>
            <person name="Peiro R."/>
            <person name="Begona"/>
            <person name="Cbmso G."/>
            <person name="Lopez M."/>
            <person name="Gonzalez S."/>
            <person name="Sacristan E."/>
            <person name="Castillo E."/>
        </authorList>
    </citation>
    <scope>NUCLEOTIDE SEQUENCE [LARGE SCALE GENOMIC DNA]</scope>
</reference>
<dbReference type="RefSeq" id="WP_129608678.1">
    <property type="nucleotide sequence ID" value="NZ_UWOC01000132.1"/>
</dbReference>
<evidence type="ECO:0000259" key="2">
    <source>
        <dbReference type="PROSITE" id="PS50112"/>
    </source>
</evidence>
<dbReference type="PANTHER" id="PTHR44757">
    <property type="entry name" value="DIGUANYLATE CYCLASE DGCP"/>
    <property type="match status" value="1"/>
</dbReference>
<name>A0A3S4DEV6_9BRAD</name>
<dbReference type="SMART" id="SM00304">
    <property type="entry name" value="HAMP"/>
    <property type="match status" value="1"/>
</dbReference>
<dbReference type="NCBIfam" id="TIGR00229">
    <property type="entry name" value="sensory_box"/>
    <property type="match status" value="1"/>
</dbReference>
<dbReference type="InterPro" id="IPR052155">
    <property type="entry name" value="Biofilm_reg_signaling"/>
</dbReference>
<dbReference type="Gene3D" id="6.10.340.10">
    <property type="match status" value="1"/>
</dbReference>
<dbReference type="Pfam" id="PF12860">
    <property type="entry name" value="PAS_7"/>
    <property type="match status" value="1"/>
</dbReference>
<dbReference type="Pfam" id="PF00672">
    <property type="entry name" value="HAMP"/>
    <property type="match status" value="1"/>
</dbReference>
<evidence type="ECO:0000313" key="4">
    <source>
        <dbReference type="EMBL" id="VCU08605.1"/>
    </source>
</evidence>
<dbReference type="Proteomes" id="UP000289200">
    <property type="component" value="Unassembled WGS sequence"/>
</dbReference>
<keyword evidence="1" id="KW-1133">Transmembrane helix</keyword>
<feature type="domain" description="PAS" evidence="2">
    <location>
        <begin position="274"/>
        <end position="344"/>
    </location>
</feature>
<dbReference type="SMART" id="SM00091">
    <property type="entry name" value="PAS"/>
    <property type="match status" value="2"/>
</dbReference>
<keyword evidence="5" id="KW-1185">Reference proteome</keyword>
<protein>
    <recommendedName>
        <fullName evidence="6">PAS domain-containing protein</fullName>
    </recommendedName>
</protein>
<dbReference type="InterPro" id="IPR013656">
    <property type="entry name" value="PAS_4"/>
</dbReference>
<feature type="transmembrane region" description="Helical" evidence="1">
    <location>
        <begin position="55"/>
        <end position="75"/>
    </location>
</feature>
<dbReference type="OrthoDB" id="3378718at2"/>
<evidence type="ECO:0000259" key="3">
    <source>
        <dbReference type="PROSITE" id="PS50885"/>
    </source>
</evidence>
<dbReference type="Pfam" id="PF08448">
    <property type="entry name" value="PAS_4"/>
    <property type="match status" value="1"/>
</dbReference>
<accession>A0A3S4DEV6</accession>
<keyword evidence="1" id="KW-0812">Transmembrane</keyword>
<dbReference type="PROSITE" id="PS50112">
    <property type="entry name" value="PAS"/>
    <property type="match status" value="1"/>
</dbReference>
<dbReference type="PROSITE" id="PS50885">
    <property type="entry name" value="HAMP"/>
    <property type="match status" value="1"/>
</dbReference>
<evidence type="ECO:0000313" key="5">
    <source>
        <dbReference type="Proteomes" id="UP000289200"/>
    </source>
</evidence>
<evidence type="ECO:0000256" key="1">
    <source>
        <dbReference type="SAM" id="Phobius"/>
    </source>
</evidence>
<evidence type="ECO:0008006" key="6">
    <source>
        <dbReference type="Google" id="ProtNLM"/>
    </source>
</evidence>
<dbReference type="InterPro" id="IPR035965">
    <property type="entry name" value="PAS-like_dom_sf"/>
</dbReference>
<sequence length="411" mass="44060">MTILSDKPDPAGRPQAIGDRLLRLAAAVTAVVTLIALVAIATVSHHAGEDTGVPWMLAGLAVAALGLVLVTALVVRRSVVEPLGDITSATLAVAAGDTRTAIPHTARGDEIGALAGAIDELEHTLRDNQLLDAHWIAVAEQRAEMIDGLRLRSQQLDTALNNMAHGVLGLDASMRLVLCNDRYLALYRLTRDSVAPGLPIDGLLRRQARVGTFPGDADAFVRWMAEGRETIGELELADGRIIRVTNRPLPVGGWVSTHEDITEQRRAWDGLARAQGFLAAVVETMPEALTVKNAGDLRYVLVNRAAETLYGVRRSAMLGRTAREVFPEDTADLIEAHDRALLAARGSVAVDEHAIATPGSGPRIVTAKHVPINGPGGEPMFVLSLTEDRTSRVRQESRPDIRPLRRFSAAG</sequence>
<dbReference type="SUPFAM" id="SSF55785">
    <property type="entry name" value="PYP-like sensor domain (PAS domain)"/>
    <property type="match status" value="2"/>
</dbReference>
<dbReference type="AlphaFoldDB" id="A0A3S4DEV6"/>